<dbReference type="GO" id="GO:0016020">
    <property type="term" value="C:membrane"/>
    <property type="evidence" value="ECO:0007669"/>
    <property type="project" value="UniProtKB-SubCell"/>
</dbReference>
<keyword evidence="6" id="KW-1133">Transmembrane helix</keyword>
<keyword evidence="3" id="KW-0808">Transferase</keyword>
<evidence type="ECO:0000256" key="6">
    <source>
        <dbReference type="ARBA" id="ARBA00022989"/>
    </source>
</evidence>
<protein>
    <recommendedName>
        <fullName evidence="10">Fringe-like glycosyltransferase domain-containing protein</fullName>
    </recommendedName>
</protein>
<keyword evidence="5" id="KW-0735">Signal-anchor</keyword>
<evidence type="ECO:0000256" key="3">
    <source>
        <dbReference type="ARBA" id="ARBA00022679"/>
    </source>
</evidence>
<gene>
    <name evidence="11" type="ORF">N0V93_006097</name>
</gene>
<reference evidence="11" key="1">
    <citation type="submission" date="2022-10" db="EMBL/GenBank/DDBJ databases">
        <title>Tapping the CABI collections for fungal endophytes: first genome assemblies for Collariella, Neodidymelliopsis, Ascochyta clinopodiicola, Didymella pomorum, Didymosphaeria variabile, Neocosmospora piperis and Neocucurbitaria cava.</title>
        <authorList>
            <person name="Hill R."/>
        </authorList>
    </citation>
    <scope>NUCLEOTIDE SEQUENCE</scope>
    <source>
        <strain evidence="11">IMI 355082</strain>
    </source>
</reference>
<evidence type="ECO:0000259" key="10">
    <source>
        <dbReference type="Pfam" id="PF02434"/>
    </source>
</evidence>
<name>A0A9W9CU69_9PEZI</name>
<evidence type="ECO:0000313" key="12">
    <source>
        <dbReference type="Proteomes" id="UP001140453"/>
    </source>
</evidence>
<organism evidence="11 12">
    <name type="scientific">Gnomoniopsis smithogilvyi</name>
    <dbReference type="NCBI Taxonomy" id="1191159"/>
    <lineage>
        <taxon>Eukaryota</taxon>
        <taxon>Fungi</taxon>
        <taxon>Dikarya</taxon>
        <taxon>Ascomycota</taxon>
        <taxon>Pezizomycotina</taxon>
        <taxon>Sordariomycetes</taxon>
        <taxon>Sordariomycetidae</taxon>
        <taxon>Diaporthales</taxon>
        <taxon>Gnomoniaceae</taxon>
        <taxon>Gnomoniopsis</taxon>
    </lineage>
</organism>
<dbReference type="PANTHER" id="PTHR10811">
    <property type="entry name" value="FRINGE-RELATED"/>
    <property type="match status" value="1"/>
</dbReference>
<evidence type="ECO:0000256" key="5">
    <source>
        <dbReference type="ARBA" id="ARBA00022968"/>
    </source>
</evidence>
<dbReference type="GO" id="GO:0012505">
    <property type="term" value="C:endomembrane system"/>
    <property type="evidence" value="ECO:0007669"/>
    <property type="project" value="UniProtKB-SubCell"/>
</dbReference>
<comment type="subcellular location">
    <subcellularLocation>
        <location evidence="8">Endomembrane system</location>
        <topology evidence="8">Single-pass membrane protein</topology>
    </subcellularLocation>
    <subcellularLocation>
        <location evidence="1">Membrane</location>
        <topology evidence="1">Single-pass type II membrane protein</topology>
    </subcellularLocation>
</comment>
<dbReference type="Pfam" id="PF02434">
    <property type="entry name" value="Fringe"/>
    <property type="match status" value="1"/>
</dbReference>
<keyword evidence="2" id="KW-0328">Glycosyltransferase</keyword>
<evidence type="ECO:0000256" key="2">
    <source>
        <dbReference type="ARBA" id="ARBA00022676"/>
    </source>
</evidence>
<evidence type="ECO:0000256" key="9">
    <source>
        <dbReference type="SAM" id="MobiDB-lite"/>
    </source>
</evidence>
<evidence type="ECO:0000256" key="4">
    <source>
        <dbReference type="ARBA" id="ARBA00022692"/>
    </source>
</evidence>
<feature type="compositionally biased region" description="Low complexity" evidence="9">
    <location>
        <begin position="97"/>
        <end position="112"/>
    </location>
</feature>
<feature type="domain" description="Fringe-like glycosyltransferase" evidence="10">
    <location>
        <begin position="288"/>
        <end position="404"/>
    </location>
</feature>
<evidence type="ECO:0000313" key="11">
    <source>
        <dbReference type="EMBL" id="KAJ4388638.1"/>
    </source>
</evidence>
<dbReference type="OrthoDB" id="414175at2759"/>
<accession>A0A9W9CU69</accession>
<keyword evidence="7" id="KW-0472">Membrane</keyword>
<evidence type="ECO:0000256" key="1">
    <source>
        <dbReference type="ARBA" id="ARBA00004606"/>
    </source>
</evidence>
<dbReference type="Proteomes" id="UP001140453">
    <property type="component" value="Unassembled WGS sequence"/>
</dbReference>
<dbReference type="GO" id="GO:0016757">
    <property type="term" value="F:glycosyltransferase activity"/>
    <property type="evidence" value="ECO:0007669"/>
    <property type="project" value="UniProtKB-KW"/>
</dbReference>
<evidence type="ECO:0000256" key="8">
    <source>
        <dbReference type="ARBA" id="ARBA00037847"/>
    </source>
</evidence>
<dbReference type="InterPro" id="IPR003378">
    <property type="entry name" value="Fringe-like_glycosylTrfase"/>
</dbReference>
<evidence type="ECO:0000256" key="7">
    <source>
        <dbReference type="ARBA" id="ARBA00023136"/>
    </source>
</evidence>
<feature type="region of interest" description="Disordered" evidence="9">
    <location>
        <begin position="169"/>
        <end position="196"/>
    </location>
</feature>
<feature type="region of interest" description="Disordered" evidence="9">
    <location>
        <begin position="88"/>
        <end position="146"/>
    </location>
</feature>
<dbReference type="AlphaFoldDB" id="A0A9W9CU69"/>
<sequence length="555" mass="61689">MAVRSALMSLLSSKRSRLLTALVCATFLLICISRLNEPSAPLFGRPRASTTPAQAPFAYNGPRFEIFGIRDFADQVEVATLNIKTAKPKPKEKVDKPLLSPPSSGSPGLSRPNYLPEDTNEDGSEQPNGKPQDLTARAASSSSSNSLEALQHALPIALPKFHPHRLDSPDFNISDLEHPPPGVPPATISLDLPSPAPQPDASSLIFGVATTLDRMPDSLRNFRHWAAHTGARFVVLHEPRNTTLRPGEPTPEEVLAMYAEAGMAELEMVERDAGWGERFVGLLGALHVRMENATQWAVLIDDDTFFLDLDVVLARLKKYDYEQDWYVGALSENKWNINNGGLYAVGGAGVFLSRGLMKTMAPHVGDCFPRKDKVNQMELPGGDVLVGACIHRHTTTKLTREHGLFQLDLHGDVTGFYEAVRAQPVSVHHWKSWHHHDLPTIAAVSQKCGRSCVLQNFRFQDGWQMSNGFSIVRYAYNETERAGQHSLAMEQTWEKTVWTVEDSWQYSLAPLKRRDEGKVQYLNERTIVGEDGSVTVFYVRREGGVGRGLIRVVWR</sequence>
<dbReference type="EMBL" id="JAPEVB010000004">
    <property type="protein sequence ID" value="KAJ4388638.1"/>
    <property type="molecule type" value="Genomic_DNA"/>
</dbReference>
<proteinExistence type="predicted"/>
<keyword evidence="4" id="KW-0812">Transmembrane</keyword>
<dbReference type="Gene3D" id="3.90.550.50">
    <property type="match status" value="1"/>
</dbReference>
<keyword evidence="12" id="KW-1185">Reference proteome</keyword>
<comment type="caution">
    <text evidence="11">The sequence shown here is derived from an EMBL/GenBank/DDBJ whole genome shotgun (WGS) entry which is preliminary data.</text>
</comment>